<evidence type="ECO:0000256" key="4">
    <source>
        <dbReference type="PIRNR" id="PIRNR001365"/>
    </source>
</evidence>
<evidence type="ECO:0000313" key="8">
    <source>
        <dbReference type="EMBL" id="MBS1258632.1"/>
    </source>
</evidence>
<feature type="active site" description="Schiff-base intermediate with substrate" evidence="5">
    <location>
        <position position="188"/>
    </location>
</feature>
<reference evidence="8" key="1">
    <citation type="journal article" date="2021" name="ISME J.">
        <title>Fine-scale metabolic discontinuity in a stratified prokaryote microbiome of a Red Sea deep halocline.</title>
        <authorList>
            <person name="Michoud G."/>
            <person name="Ngugi D.K."/>
            <person name="Barozzi A."/>
            <person name="Merlino G."/>
            <person name="Calleja M.L."/>
            <person name="Delgado-Huertas A."/>
            <person name="Moran X.A.G."/>
            <person name="Daffonchio D."/>
        </authorList>
    </citation>
    <scope>NUCLEOTIDE SEQUENCE</scope>
    <source>
        <strain evidence="8">SuakinDeep_MAG55_1</strain>
    </source>
</reference>
<dbReference type="EMBL" id="JAANXD010000071">
    <property type="protein sequence ID" value="MBS1258632.1"/>
    <property type="molecule type" value="Genomic_DNA"/>
</dbReference>
<evidence type="ECO:0000256" key="2">
    <source>
        <dbReference type="ARBA" id="ARBA00023239"/>
    </source>
</evidence>
<organism evidence="8 9">
    <name type="scientific">Candidatus Scalindua arabica</name>
    <dbReference type="NCBI Taxonomy" id="1127984"/>
    <lineage>
        <taxon>Bacteria</taxon>
        <taxon>Pseudomonadati</taxon>
        <taxon>Planctomycetota</taxon>
        <taxon>Candidatus Brocadiia</taxon>
        <taxon>Candidatus Brocadiales</taxon>
        <taxon>Candidatus Scalinduaceae</taxon>
        <taxon>Candidatus Scalindua</taxon>
    </lineage>
</organism>
<keyword evidence="3" id="KW-0704">Schiff base</keyword>
<name>A0A942A5F4_9BACT</name>
<dbReference type="PANTHER" id="PTHR12128">
    <property type="entry name" value="DIHYDRODIPICOLINATE SYNTHASE"/>
    <property type="match status" value="1"/>
</dbReference>
<proteinExistence type="inferred from homology"/>
<dbReference type="SMART" id="SM01130">
    <property type="entry name" value="DHDPS"/>
    <property type="match status" value="1"/>
</dbReference>
<dbReference type="Pfam" id="PF00701">
    <property type="entry name" value="DHDPS"/>
    <property type="match status" value="1"/>
</dbReference>
<dbReference type="CDD" id="cd00408">
    <property type="entry name" value="DHDPS-like"/>
    <property type="match status" value="1"/>
</dbReference>
<dbReference type="Gene3D" id="3.20.20.70">
    <property type="entry name" value="Aldolase class I"/>
    <property type="match status" value="1"/>
</dbReference>
<dbReference type="PANTHER" id="PTHR12128:SF66">
    <property type="entry name" value="4-HYDROXY-2-OXOGLUTARATE ALDOLASE, MITOCHONDRIAL"/>
    <property type="match status" value="1"/>
</dbReference>
<evidence type="ECO:0000256" key="7">
    <source>
        <dbReference type="SAM" id="Phobius"/>
    </source>
</evidence>
<keyword evidence="7" id="KW-0812">Transmembrane</keyword>
<protein>
    <submittedName>
        <fullName evidence="8">4-hydroxy-tetrahydrodipicolinate synthase</fullName>
    </submittedName>
</protein>
<dbReference type="PROSITE" id="PS00666">
    <property type="entry name" value="DHDPS_2"/>
    <property type="match status" value="1"/>
</dbReference>
<evidence type="ECO:0000313" key="9">
    <source>
        <dbReference type="Proteomes" id="UP000722750"/>
    </source>
</evidence>
<dbReference type="AlphaFoldDB" id="A0A942A5F4"/>
<evidence type="ECO:0000256" key="5">
    <source>
        <dbReference type="PIRSR" id="PIRSR001365-1"/>
    </source>
</evidence>
<evidence type="ECO:0000256" key="1">
    <source>
        <dbReference type="ARBA" id="ARBA00007592"/>
    </source>
</evidence>
<dbReference type="InterPro" id="IPR020625">
    <property type="entry name" value="Schiff_base-form_aldolases_AS"/>
</dbReference>
<feature type="active site" description="Proton donor/acceptor" evidence="5">
    <location>
        <position position="160"/>
    </location>
</feature>
<feature type="binding site" evidence="6">
    <location>
        <position position="231"/>
    </location>
    <ligand>
        <name>pyruvate</name>
        <dbReference type="ChEBI" id="CHEBI:15361"/>
    </ligand>
</feature>
<dbReference type="PIRSF" id="PIRSF001365">
    <property type="entry name" value="DHDPS"/>
    <property type="match status" value="1"/>
</dbReference>
<keyword evidence="7" id="KW-0472">Membrane</keyword>
<keyword evidence="7" id="KW-1133">Transmembrane helix</keyword>
<comment type="caution">
    <text evidence="8">The sequence shown here is derived from an EMBL/GenBank/DDBJ whole genome shotgun (WGS) entry which is preliminary data.</text>
</comment>
<dbReference type="GO" id="GO:0044281">
    <property type="term" value="P:small molecule metabolic process"/>
    <property type="evidence" value="ECO:0007669"/>
    <property type="project" value="UniProtKB-ARBA"/>
</dbReference>
<keyword evidence="2 4" id="KW-0456">Lyase</keyword>
<accession>A0A942A5F4</accession>
<dbReference type="InterPro" id="IPR013785">
    <property type="entry name" value="Aldolase_TIM"/>
</dbReference>
<feature type="transmembrane region" description="Helical" evidence="7">
    <location>
        <begin position="217"/>
        <end position="238"/>
    </location>
</feature>
<evidence type="ECO:0000256" key="3">
    <source>
        <dbReference type="ARBA" id="ARBA00023270"/>
    </source>
</evidence>
<dbReference type="Proteomes" id="UP000722750">
    <property type="component" value="Unassembled WGS sequence"/>
</dbReference>
<dbReference type="SUPFAM" id="SSF51569">
    <property type="entry name" value="Aldolase"/>
    <property type="match status" value="1"/>
</dbReference>
<dbReference type="GO" id="GO:0008840">
    <property type="term" value="F:4-hydroxy-tetrahydrodipicolinate synthase activity"/>
    <property type="evidence" value="ECO:0007669"/>
    <property type="project" value="TreeGrafter"/>
</dbReference>
<sequence length="319" mass="34788">MYLLSSEFGGWSSVNSQICEKANKMKLEGIFSPVTTPFDDNGCIEHNHLVRNIERWNESEISGYLILGSNGESVFLSEEEKLEIVNTARRAIPSSKKMLVGTGLESTKGTIEFTRKAADCGADLAVVITPNYFRDDMSHEAFLKHYLNVADNSPIPILLYNVPPFTEVNLEAKTADALSSHENIIGIKDSSGNVEQLSEIINLTNGENFSVLTGSSIVLYPSLCIGAAGGIMAIACILPERCTDMIRLYKDGNHAEAKALQMRLIEPTIAITSRYGISGLKAAMDLFGYHGGKSRLPLLPVTDAEINNIKDTFTSSGFL</sequence>
<dbReference type="InterPro" id="IPR002220">
    <property type="entry name" value="DapA-like"/>
</dbReference>
<dbReference type="PRINTS" id="PR00146">
    <property type="entry name" value="DHPICSNTHASE"/>
</dbReference>
<gene>
    <name evidence="8" type="ORF">MAG551_01693</name>
</gene>
<evidence type="ECO:0000256" key="6">
    <source>
        <dbReference type="PIRSR" id="PIRSR001365-2"/>
    </source>
</evidence>
<comment type="similarity">
    <text evidence="1 4">Belongs to the DapA family.</text>
</comment>